<evidence type="ECO:0000259" key="16">
    <source>
        <dbReference type="Pfam" id="PF05881"/>
    </source>
</evidence>
<feature type="domain" description="Cyclic nucleotide phosphodiesterase catalytic" evidence="16">
    <location>
        <begin position="198"/>
        <end position="310"/>
    </location>
</feature>
<evidence type="ECO:0000313" key="18">
    <source>
        <dbReference type="Proteomes" id="UP000499080"/>
    </source>
</evidence>
<evidence type="ECO:0000256" key="2">
    <source>
        <dbReference type="ARBA" id="ARBA00004223"/>
    </source>
</evidence>
<keyword evidence="8" id="KW-0488">Methylation</keyword>
<dbReference type="Gene3D" id="3.40.50.300">
    <property type="entry name" value="P-loop containing nucleotide triphosphate hydrolases"/>
    <property type="match status" value="1"/>
</dbReference>
<dbReference type="OrthoDB" id="3231855at2759"/>
<keyword evidence="10" id="KW-0378">Hydrolase</keyword>
<organism evidence="17 18">
    <name type="scientific">Araneus ventricosus</name>
    <name type="common">Orbweaver spider</name>
    <name type="synonym">Epeira ventricosa</name>
    <dbReference type="NCBI Taxonomy" id="182803"/>
    <lineage>
        <taxon>Eukaryota</taxon>
        <taxon>Metazoa</taxon>
        <taxon>Ecdysozoa</taxon>
        <taxon>Arthropoda</taxon>
        <taxon>Chelicerata</taxon>
        <taxon>Arachnida</taxon>
        <taxon>Araneae</taxon>
        <taxon>Araneomorphae</taxon>
        <taxon>Entelegynae</taxon>
        <taxon>Araneoidea</taxon>
        <taxon>Araneidae</taxon>
        <taxon>Araneus</taxon>
    </lineage>
</organism>
<comment type="similarity">
    <text evidence="4">Belongs to the 2H phosphoesterase superfamily. CNPase family.</text>
</comment>
<dbReference type="Proteomes" id="UP000499080">
    <property type="component" value="Unassembled WGS sequence"/>
</dbReference>
<dbReference type="PANTHER" id="PTHR10156">
    <property type="entry name" value="2',3'-CYCLIC-NUCLEOTIDE 3'-PHOSPHODIESTERASE"/>
    <property type="match status" value="1"/>
</dbReference>
<gene>
    <name evidence="17" type="primary">CNP</name>
    <name evidence="17" type="ORF">AVEN_67933_1</name>
</gene>
<dbReference type="InterPro" id="IPR009097">
    <property type="entry name" value="Cyclic_Pdiesterase"/>
</dbReference>
<evidence type="ECO:0000256" key="1">
    <source>
        <dbReference type="ARBA" id="ARBA00000610"/>
    </source>
</evidence>
<evidence type="ECO:0000256" key="7">
    <source>
        <dbReference type="ARBA" id="ARBA00014478"/>
    </source>
</evidence>
<dbReference type="EC" id="3.1.4.37" evidence="6"/>
<dbReference type="GO" id="GO:0004113">
    <property type="term" value="F:2',3'-cyclic-nucleotide 3'-phosphodiesterase activity"/>
    <property type="evidence" value="ECO:0007669"/>
    <property type="project" value="UniProtKB-EC"/>
</dbReference>
<keyword evidence="12" id="KW-0472">Membrane</keyword>
<proteinExistence type="inferred from homology"/>
<dbReference type="GO" id="GO:0016020">
    <property type="term" value="C:membrane"/>
    <property type="evidence" value="ECO:0007669"/>
    <property type="project" value="UniProtKB-SubCell"/>
</dbReference>
<evidence type="ECO:0000256" key="9">
    <source>
        <dbReference type="ARBA" id="ARBA00022553"/>
    </source>
</evidence>
<comment type="subunit">
    <text evidence="5">Exists as monomers and homodimers.</text>
</comment>
<evidence type="ECO:0000313" key="17">
    <source>
        <dbReference type="EMBL" id="GBN48030.1"/>
    </source>
</evidence>
<evidence type="ECO:0000256" key="4">
    <source>
        <dbReference type="ARBA" id="ARBA00008662"/>
    </source>
</evidence>
<dbReference type="AlphaFoldDB" id="A0A4Y2PC14"/>
<evidence type="ECO:0000256" key="12">
    <source>
        <dbReference type="ARBA" id="ARBA00023136"/>
    </source>
</evidence>
<dbReference type="Gene3D" id="3.90.1740.10">
    <property type="entry name" value="2',3'-cyclic nucleotide 3'-phosphodiesterase superfamily"/>
    <property type="match status" value="1"/>
</dbReference>
<comment type="function">
    <text evidence="15">Catalyzes the formation of 2'-nucleotide products from 2',3'-cyclic substrates. May participate in RNA metabolism in the myelinating cell, CNP is the third most abundant protein in central nervous system myelin.</text>
</comment>
<comment type="caution">
    <text evidence="17">The sequence shown here is derived from an EMBL/GenBank/DDBJ whole genome shotgun (WGS) entry which is preliminary data.</text>
</comment>
<reference evidence="17 18" key="1">
    <citation type="journal article" date="2019" name="Sci. Rep.">
        <title>Orb-weaving spider Araneus ventricosus genome elucidates the spidroin gene catalogue.</title>
        <authorList>
            <person name="Kono N."/>
            <person name="Nakamura H."/>
            <person name="Ohtoshi R."/>
            <person name="Moran D.A.P."/>
            <person name="Shinohara A."/>
            <person name="Yoshida Y."/>
            <person name="Fujiwara M."/>
            <person name="Mori M."/>
            <person name="Tomita M."/>
            <person name="Arakawa K."/>
        </authorList>
    </citation>
    <scope>NUCLEOTIDE SEQUENCE [LARGE SCALE GENOMIC DNA]</scope>
</reference>
<keyword evidence="11" id="KW-0694">RNA-binding</keyword>
<evidence type="ECO:0000256" key="15">
    <source>
        <dbReference type="ARBA" id="ARBA00045937"/>
    </source>
</evidence>
<dbReference type="Pfam" id="PF05881">
    <property type="entry name" value="CNPase"/>
    <property type="match status" value="1"/>
</dbReference>
<protein>
    <recommendedName>
        <fullName evidence="7">2',3'-cyclic-nucleotide 3'-phosphodiesterase</fullName>
        <ecNumber evidence="6">3.1.4.37</ecNumber>
    </recommendedName>
</protein>
<feature type="non-terminal residue" evidence="17">
    <location>
        <position position="1"/>
    </location>
</feature>
<evidence type="ECO:0000256" key="11">
    <source>
        <dbReference type="ARBA" id="ARBA00022884"/>
    </source>
</evidence>
<evidence type="ECO:0000256" key="5">
    <source>
        <dbReference type="ARBA" id="ARBA00011781"/>
    </source>
</evidence>
<accession>A0A4Y2PC14</accession>
<evidence type="ECO:0000256" key="3">
    <source>
        <dbReference type="ARBA" id="ARBA00004635"/>
    </source>
</evidence>
<dbReference type="GO" id="GO:0005737">
    <property type="term" value="C:cytoplasm"/>
    <property type="evidence" value="ECO:0007669"/>
    <property type="project" value="TreeGrafter"/>
</dbReference>
<dbReference type="InterPro" id="IPR027417">
    <property type="entry name" value="P-loop_NTPase"/>
</dbReference>
<comment type="catalytic activity">
    <reaction evidence="1">
        <text>a nucleoside 2',3'-cyclic phosphate + H2O = a nucleoside 2'-phosphate + H(+)</text>
        <dbReference type="Rhea" id="RHEA:14489"/>
        <dbReference type="ChEBI" id="CHEBI:15377"/>
        <dbReference type="ChEBI" id="CHEBI:15378"/>
        <dbReference type="ChEBI" id="CHEBI:66954"/>
        <dbReference type="ChEBI" id="CHEBI:78552"/>
        <dbReference type="EC" id="3.1.4.37"/>
    </reaction>
</comment>
<dbReference type="InterPro" id="IPR008431">
    <property type="entry name" value="CNPase"/>
</dbReference>
<keyword evidence="18" id="KW-1185">Reference proteome</keyword>
<evidence type="ECO:0000256" key="10">
    <source>
        <dbReference type="ARBA" id="ARBA00022801"/>
    </source>
</evidence>
<keyword evidence="14" id="KW-0636">Prenylation</keyword>
<dbReference type="InterPro" id="IPR047325">
    <property type="entry name" value="CNPase_cat"/>
</dbReference>
<dbReference type="PANTHER" id="PTHR10156:SF0">
    <property type="entry name" value="2',3'-CYCLIC-NUCLEOTIDE 3'-PHOSPHODIESTERASE"/>
    <property type="match status" value="1"/>
</dbReference>
<keyword evidence="13" id="KW-0449">Lipoprotein</keyword>
<name>A0A4Y2PC14_ARAVE</name>
<dbReference type="GO" id="GO:0009214">
    <property type="term" value="P:cyclic nucleotide catabolic process"/>
    <property type="evidence" value="ECO:0007669"/>
    <property type="project" value="InterPro"/>
</dbReference>
<keyword evidence="9" id="KW-0597">Phosphoprotein</keyword>
<dbReference type="GO" id="GO:0003723">
    <property type="term" value="F:RNA binding"/>
    <property type="evidence" value="ECO:0007669"/>
    <property type="project" value="UniProtKB-KW"/>
</dbReference>
<dbReference type="EMBL" id="BGPR01010794">
    <property type="protein sequence ID" value="GBN48030.1"/>
    <property type="molecule type" value="Genomic_DNA"/>
</dbReference>
<dbReference type="SUPFAM" id="SSF55144">
    <property type="entry name" value="LigT-like"/>
    <property type="match status" value="1"/>
</dbReference>
<comment type="subcellular location">
    <subcellularLocation>
        <location evidence="2">Melanosome</location>
    </subcellularLocation>
    <subcellularLocation>
        <location evidence="3">Membrane</location>
        <topology evidence="3">Lipid-anchor</topology>
    </subcellularLocation>
</comment>
<dbReference type="SUPFAM" id="SSF52540">
    <property type="entry name" value="P-loop containing nucleoside triphosphate hydrolases"/>
    <property type="match status" value="1"/>
</dbReference>
<evidence type="ECO:0000256" key="13">
    <source>
        <dbReference type="ARBA" id="ARBA00023288"/>
    </source>
</evidence>
<evidence type="ECO:0000256" key="14">
    <source>
        <dbReference type="ARBA" id="ARBA00023289"/>
    </source>
</evidence>
<evidence type="ECO:0000256" key="6">
    <source>
        <dbReference type="ARBA" id="ARBA00012317"/>
    </source>
</evidence>
<evidence type="ECO:0000256" key="8">
    <source>
        <dbReference type="ARBA" id="ARBA00022481"/>
    </source>
</evidence>
<sequence>GALKVRLREKLPKSCCEEMDSPSAFSEKYVPGSDADSSDIFKFPYTIDNETLDFIREHGRIMFIIRGPPGTGKDSLSSMLADCYKTASVFSADSYFNDTFAKCRRDSGSLKMSHEYCQKKVRNACIKGIHPIIVKNTHMRKFEVQKYVDFAAEYNYTIIMALTTHKMEVTPEILAQSNTKGLSVSYFQRRLKQWEDFIPINTGWFLNIEDSSFLLKQVQIYLNHLLKDGKFCRCLDIFDEVQFRGYFKPRKLLYCVAACGENNAPDEIRSYYKSDSVKEHYGECFPVVIQGYIVTLSYVAALVYLNETMRDLVFIKCNDTASTEDDELESLTSALASVQVSEDNFKKHCSTIKFEYSSKSTFYQEEDKKREDININNCSYMILAQHNKNEAEPPKKLINLFSELLSHEADGNGIIKLDKFYLIEGRFRYIRLPDNAWLIRPSTDLSFKTIFTGLYV</sequence>